<keyword evidence="2" id="KW-0238">DNA-binding</keyword>
<dbReference type="EMBL" id="JPVQ01000023">
    <property type="protein sequence ID" value="KGR90242.1"/>
    <property type="molecule type" value="Genomic_DNA"/>
</dbReference>
<dbReference type="InterPro" id="IPR047640">
    <property type="entry name" value="RpiR-like"/>
</dbReference>
<sequence>MGIQEIIKSHYYKLSKGQRRVATFFLEKPEYVSMHTAAEVGKCLGVSETTVIRCCYSLSFDGYNQLQKFLKEHLIGLNKSSLGEFLSAKQPLINRARFYEQTMSQDAELINETSKNILQSSFSKATKLLHNAEVIYIIGFRSSFIPAQWLYFTLNLLRPNVKMIHTEINDLFRSTTDLNENAVLLAFSFHRYWEETINFAEISSKKGARIIAITDSDFSPITRFSTIHFKISQKSQSTIDAMPAIISFINTLVAGMTAQFPEYYEEQIRKYDEIEGKFLFKQ</sequence>
<evidence type="ECO:0000256" key="2">
    <source>
        <dbReference type="ARBA" id="ARBA00023125"/>
    </source>
</evidence>
<dbReference type="SUPFAM" id="SSF46689">
    <property type="entry name" value="Homeodomain-like"/>
    <property type="match status" value="1"/>
</dbReference>
<dbReference type="AlphaFoldDB" id="A0A0A3JTA5"/>
<organism evidence="6 7">
    <name type="scientific">Ureibacillus massiliensis 4400831 = CIP 108448 = CCUG 49529</name>
    <dbReference type="NCBI Taxonomy" id="1211035"/>
    <lineage>
        <taxon>Bacteria</taxon>
        <taxon>Bacillati</taxon>
        <taxon>Bacillota</taxon>
        <taxon>Bacilli</taxon>
        <taxon>Bacillales</taxon>
        <taxon>Caryophanaceae</taxon>
        <taxon>Ureibacillus</taxon>
    </lineage>
</organism>
<dbReference type="GO" id="GO:1901135">
    <property type="term" value="P:carbohydrate derivative metabolic process"/>
    <property type="evidence" value="ECO:0007669"/>
    <property type="project" value="InterPro"/>
</dbReference>
<proteinExistence type="predicted"/>
<dbReference type="PROSITE" id="PS51464">
    <property type="entry name" value="SIS"/>
    <property type="match status" value="1"/>
</dbReference>
<keyword evidence="1" id="KW-0805">Transcription regulation</keyword>
<dbReference type="InterPro" id="IPR036388">
    <property type="entry name" value="WH-like_DNA-bd_sf"/>
</dbReference>
<dbReference type="InterPro" id="IPR046348">
    <property type="entry name" value="SIS_dom_sf"/>
</dbReference>
<dbReference type="OrthoDB" id="2930at2"/>
<evidence type="ECO:0000256" key="3">
    <source>
        <dbReference type="ARBA" id="ARBA00023163"/>
    </source>
</evidence>
<comment type="caution">
    <text evidence="6">The sequence shown here is derived from an EMBL/GenBank/DDBJ whole genome shotgun (WGS) entry which is preliminary data.</text>
</comment>
<evidence type="ECO:0000313" key="7">
    <source>
        <dbReference type="Proteomes" id="UP000030595"/>
    </source>
</evidence>
<dbReference type="eggNOG" id="COG1737">
    <property type="taxonomic scope" value="Bacteria"/>
</dbReference>
<dbReference type="SUPFAM" id="SSF53697">
    <property type="entry name" value="SIS domain"/>
    <property type="match status" value="1"/>
</dbReference>
<gene>
    <name evidence="6" type="ORF">CD30_12815</name>
</gene>
<dbReference type="CDD" id="cd05013">
    <property type="entry name" value="SIS_RpiR"/>
    <property type="match status" value="1"/>
</dbReference>
<dbReference type="Pfam" id="PF01418">
    <property type="entry name" value="HTH_6"/>
    <property type="match status" value="1"/>
</dbReference>
<dbReference type="GO" id="GO:0097367">
    <property type="term" value="F:carbohydrate derivative binding"/>
    <property type="evidence" value="ECO:0007669"/>
    <property type="project" value="InterPro"/>
</dbReference>
<dbReference type="Pfam" id="PF01380">
    <property type="entry name" value="SIS"/>
    <property type="match status" value="1"/>
</dbReference>
<dbReference type="Gene3D" id="3.40.50.10490">
    <property type="entry name" value="Glucose-6-phosphate isomerase like protein, domain 1"/>
    <property type="match status" value="1"/>
</dbReference>
<dbReference type="Proteomes" id="UP000030595">
    <property type="component" value="Unassembled WGS sequence"/>
</dbReference>
<dbReference type="Gene3D" id="1.10.10.10">
    <property type="entry name" value="Winged helix-like DNA-binding domain superfamily/Winged helix DNA-binding domain"/>
    <property type="match status" value="1"/>
</dbReference>
<keyword evidence="7" id="KW-1185">Reference proteome</keyword>
<reference evidence="6 7" key="1">
    <citation type="submission" date="2014-02" db="EMBL/GenBank/DDBJ databases">
        <title>Draft genome sequence of Lysinibacillus massiliensis CCUG 49529.</title>
        <authorList>
            <person name="Zhang F."/>
            <person name="Wang G."/>
            <person name="Zhang L."/>
        </authorList>
    </citation>
    <scope>NUCLEOTIDE SEQUENCE [LARGE SCALE GENOMIC DNA]</scope>
    <source>
        <strain evidence="6 7">CCUG 49529</strain>
    </source>
</reference>
<name>A0A0A3JTA5_9BACL</name>
<evidence type="ECO:0000259" key="5">
    <source>
        <dbReference type="PROSITE" id="PS51464"/>
    </source>
</evidence>
<keyword evidence="3" id="KW-0804">Transcription</keyword>
<dbReference type="GO" id="GO:0003677">
    <property type="term" value="F:DNA binding"/>
    <property type="evidence" value="ECO:0007669"/>
    <property type="project" value="UniProtKB-KW"/>
</dbReference>
<dbReference type="InterPro" id="IPR009057">
    <property type="entry name" value="Homeodomain-like_sf"/>
</dbReference>
<evidence type="ECO:0000259" key="4">
    <source>
        <dbReference type="PROSITE" id="PS51071"/>
    </source>
</evidence>
<feature type="domain" description="HTH rpiR-type" evidence="4">
    <location>
        <begin position="1"/>
        <end position="77"/>
    </location>
</feature>
<accession>A0A0A3JTA5</accession>
<dbReference type="InterPro" id="IPR001347">
    <property type="entry name" value="SIS_dom"/>
</dbReference>
<evidence type="ECO:0000256" key="1">
    <source>
        <dbReference type="ARBA" id="ARBA00023015"/>
    </source>
</evidence>
<dbReference type="PANTHER" id="PTHR30514">
    <property type="entry name" value="GLUCOKINASE"/>
    <property type="match status" value="1"/>
</dbReference>
<evidence type="ECO:0008006" key="8">
    <source>
        <dbReference type="Google" id="ProtNLM"/>
    </source>
</evidence>
<dbReference type="PANTHER" id="PTHR30514:SF18">
    <property type="entry name" value="RPIR-FAMILY TRANSCRIPTIONAL REGULATOR"/>
    <property type="match status" value="1"/>
</dbReference>
<feature type="domain" description="SIS" evidence="5">
    <location>
        <begin position="125"/>
        <end position="262"/>
    </location>
</feature>
<dbReference type="RefSeq" id="WP_036177410.1">
    <property type="nucleotide sequence ID" value="NZ_AVCZ01000023.1"/>
</dbReference>
<dbReference type="InterPro" id="IPR035472">
    <property type="entry name" value="RpiR-like_SIS"/>
</dbReference>
<dbReference type="InterPro" id="IPR000281">
    <property type="entry name" value="HTH_RpiR"/>
</dbReference>
<protein>
    <recommendedName>
        <fullName evidence="8">Transcriptional regulator</fullName>
    </recommendedName>
</protein>
<dbReference type="GO" id="GO:0003700">
    <property type="term" value="F:DNA-binding transcription factor activity"/>
    <property type="evidence" value="ECO:0007669"/>
    <property type="project" value="InterPro"/>
</dbReference>
<dbReference type="PROSITE" id="PS51071">
    <property type="entry name" value="HTH_RPIR"/>
    <property type="match status" value="1"/>
</dbReference>
<evidence type="ECO:0000313" key="6">
    <source>
        <dbReference type="EMBL" id="KGR90242.1"/>
    </source>
</evidence>